<feature type="compositionally biased region" description="Gly residues" evidence="1">
    <location>
        <begin position="781"/>
        <end position="794"/>
    </location>
</feature>
<dbReference type="InterPro" id="IPR006994">
    <property type="entry name" value="TCF25/Rqc1"/>
</dbReference>
<feature type="compositionally biased region" description="Acidic residues" evidence="1">
    <location>
        <begin position="753"/>
        <end position="766"/>
    </location>
</feature>
<feature type="region of interest" description="Disordered" evidence="1">
    <location>
        <begin position="1"/>
        <end position="139"/>
    </location>
</feature>
<dbReference type="OrthoDB" id="205993at2759"/>
<protein>
    <submittedName>
        <fullName evidence="2">DUF654-domain-containing protein</fullName>
    </submittedName>
</protein>
<dbReference type="GO" id="GO:0072344">
    <property type="term" value="P:rescue of stalled ribosome"/>
    <property type="evidence" value="ECO:0007669"/>
    <property type="project" value="TreeGrafter"/>
</dbReference>
<feature type="region of interest" description="Disordered" evidence="1">
    <location>
        <begin position="203"/>
        <end position="224"/>
    </location>
</feature>
<feature type="compositionally biased region" description="Acidic residues" evidence="1">
    <location>
        <begin position="51"/>
        <end position="61"/>
    </location>
</feature>
<reference evidence="2" key="1">
    <citation type="submission" date="2022-07" db="EMBL/GenBank/DDBJ databases">
        <title>The genome of Lyophyllum shimeji provides insight into the initial evolution of ectomycorrhizal fungal genome.</title>
        <authorList>
            <person name="Kobayashi Y."/>
            <person name="Shibata T."/>
            <person name="Hirakawa H."/>
            <person name="Shigenobu S."/>
            <person name="Nishiyama T."/>
            <person name="Yamada A."/>
            <person name="Hasebe M."/>
            <person name="Kawaguchi M."/>
        </authorList>
    </citation>
    <scope>NUCLEOTIDE SEQUENCE</scope>
    <source>
        <strain evidence="2">AT787</strain>
    </source>
</reference>
<evidence type="ECO:0000313" key="2">
    <source>
        <dbReference type="EMBL" id="GLB33138.1"/>
    </source>
</evidence>
<keyword evidence="3" id="KW-1185">Reference proteome</keyword>
<dbReference type="AlphaFoldDB" id="A0A9P3PCW8"/>
<dbReference type="EMBL" id="BRPK01000001">
    <property type="protein sequence ID" value="GLB33138.1"/>
    <property type="molecule type" value="Genomic_DNA"/>
</dbReference>
<dbReference type="GO" id="GO:1990112">
    <property type="term" value="C:RQC complex"/>
    <property type="evidence" value="ECO:0007669"/>
    <property type="project" value="TreeGrafter"/>
</dbReference>
<dbReference type="GO" id="GO:1990116">
    <property type="term" value="P:ribosome-associated ubiquitin-dependent protein catabolic process"/>
    <property type="evidence" value="ECO:0007669"/>
    <property type="project" value="TreeGrafter"/>
</dbReference>
<dbReference type="PANTHER" id="PTHR22684:SF0">
    <property type="entry name" value="RIBOSOME QUALITY CONTROL COMPLEX SUBUNIT TCF25"/>
    <property type="match status" value="1"/>
</dbReference>
<feature type="compositionally biased region" description="Basic residues" evidence="1">
    <location>
        <begin position="71"/>
        <end position="80"/>
    </location>
</feature>
<evidence type="ECO:0000313" key="3">
    <source>
        <dbReference type="Proteomes" id="UP001063166"/>
    </source>
</evidence>
<feature type="compositionally biased region" description="Pro residues" evidence="1">
    <location>
        <begin position="87"/>
        <end position="110"/>
    </location>
</feature>
<proteinExistence type="predicted"/>
<feature type="region of interest" description="Disordered" evidence="1">
    <location>
        <begin position="722"/>
        <end position="809"/>
    </location>
</feature>
<accession>A0A9P3PCW8</accession>
<comment type="caution">
    <text evidence="2">The sequence shown here is derived from an EMBL/GenBank/DDBJ whole genome shotgun (WGS) entry which is preliminary data.</text>
</comment>
<dbReference type="Proteomes" id="UP001063166">
    <property type="component" value="Unassembled WGS sequence"/>
</dbReference>
<feature type="compositionally biased region" description="Basic and acidic residues" evidence="1">
    <location>
        <begin position="740"/>
        <end position="752"/>
    </location>
</feature>
<organism evidence="2 3">
    <name type="scientific">Lyophyllum shimeji</name>
    <name type="common">Hon-shimeji</name>
    <name type="synonym">Tricholoma shimeji</name>
    <dbReference type="NCBI Taxonomy" id="47721"/>
    <lineage>
        <taxon>Eukaryota</taxon>
        <taxon>Fungi</taxon>
        <taxon>Dikarya</taxon>
        <taxon>Basidiomycota</taxon>
        <taxon>Agaricomycotina</taxon>
        <taxon>Agaricomycetes</taxon>
        <taxon>Agaricomycetidae</taxon>
        <taxon>Agaricales</taxon>
        <taxon>Tricholomatineae</taxon>
        <taxon>Lyophyllaceae</taxon>
        <taxon>Lyophyllum</taxon>
    </lineage>
</organism>
<name>A0A9P3PCW8_LYOSH</name>
<sequence length="809" mass="88001">MPPRLNKRQQRELEELQALGGPSNLDASSDDEPVRLTKSTPAIFSNFLAPEEVESLSEDEGSPVPHPQQAKSRKKKKTKKKNDAAPAPSPAPALAPTPAAAPAPTAPTPTPKSEKKALKKAKARQKKAGADKNAGEEEDIEQVLAELSIKYPSLQTPSPSTHPTASPSSLASLLAVSPAHLDPEAEMRKFFGARVIQASKSSASPASLAVKRRQRSNLTRPQPTWWSASQREGLSLRALSAEEVSEMGVGVGVGDGEARGEKWWTVESSQRYKSMTKLFIQAVMSGHPDALWEVQRKLPWHADNLLQLAEIYRHREEYAQAVDFVDRALFTYERAFIGAFTFTSGTNRLDFRRVENRPFYLAVHRTVGDLQRRGCPRTAFEFARLLYALDPWTDPHGAVYHLEMLALKSGMGGWLVEVWEHFRGLREARTEMGMKEKETGEARMDPSVLPGWAYARALAMRMREDAEGDTDHAASTAALEDALVSFPSVVPLLADKLDVALPAHIRAHRDFRIEPGAGTLPAPTAALHALSHMYATRSFGLWKAAPSHGAWFRDTATRTFAALSASSSAPPVPPPRQAFLALFSSPVIQESLYRHLTVSESTGGGAGRLAGWIPRDVVAEAHGGLACDPLPPGRAVSRYDEVYFSGVEDIFVVRRGGAQRRMDERMLEGVIGDAGVRRRVMEILDNLGGGEGLAAMLERMGPEAVEDVLGQVQAMVMAEDQGGMRMPGEMPGAGGCEGGRGGRDRDRDRDRDGEEDESESESDEEAPTAVQRVLRGILGRFWGGGRATAAGGGDETSEDEEPVDRAGVD</sequence>
<dbReference type="Pfam" id="PF04910">
    <property type="entry name" value="Tcf25"/>
    <property type="match status" value="1"/>
</dbReference>
<evidence type="ECO:0000256" key="1">
    <source>
        <dbReference type="SAM" id="MobiDB-lite"/>
    </source>
</evidence>
<feature type="compositionally biased region" description="Basic residues" evidence="1">
    <location>
        <begin position="117"/>
        <end position="127"/>
    </location>
</feature>
<gene>
    <name evidence="2" type="ORF">LshimejAT787_0100230</name>
</gene>
<dbReference type="PANTHER" id="PTHR22684">
    <property type="entry name" value="NULP1-RELATED"/>
    <property type="match status" value="1"/>
</dbReference>